<dbReference type="PROSITE" id="PS51318">
    <property type="entry name" value="TAT"/>
    <property type="match status" value="1"/>
</dbReference>
<evidence type="ECO:0000313" key="4">
    <source>
        <dbReference type="EMBL" id="MBV6286991.1"/>
    </source>
</evidence>
<feature type="signal peptide" evidence="2">
    <location>
        <begin position="1"/>
        <end position="29"/>
    </location>
</feature>
<evidence type="ECO:0000313" key="5">
    <source>
        <dbReference type="Proteomes" id="UP001106592"/>
    </source>
</evidence>
<dbReference type="CDD" id="cd19095">
    <property type="entry name" value="AKR_PA4992-like"/>
    <property type="match status" value="1"/>
</dbReference>
<gene>
    <name evidence="4" type="ORF">KUO17_08070</name>
</gene>
<keyword evidence="1 2" id="KW-0732">Signal</keyword>
<evidence type="ECO:0000259" key="3">
    <source>
        <dbReference type="Pfam" id="PF00248"/>
    </source>
</evidence>
<dbReference type="PANTHER" id="PTHR43312">
    <property type="entry name" value="D-THREO-ALDOSE 1-DEHYDROGENASE"/>
    <property type="match status" value="1"/>
</dbReference>
<keyword evidence="5" id="KW-1185">Reference proteome</keyword>
<evidence type="ECO:0000256" key="1">
    <source>
        <dbReference type="ARBA" id="ARBA00022729"/>
    </source>
</evidence>
<sequence length="306" mass="32907">MPTRRHFLAGTAALAAGLGLMLASPHVRAQPGAALLTRKVPSTGEALPVIGAGTSGSFEVTAGSAEYQQLRQVLQVFFDGGGRVIDTSPNYGGADAVLGQLLEEGGWREHTFLASKIAADSQAAAQAQWAGTLRDLRTDKVDLLQVHNLRDWQRQLPYARELKAQGKTRYVGVTHYTDSGLAELERIVRSEKLDFIQIHYSVNAPDAARRVLPLALDNGVAVLINRAFDDGRLFARVKGQALPGWATEAGIGSWAQLFLKFAISHPAVTTVIPATSRPDRQLDQLKAGTGALLDAAQQRALIKLFA</sequence>
<dbReference type="InterPro" id="IPR023210">
    <property type="entry name" value="NADP_OxRdtase_dom"/>
</dbReference>
<dbReference type="InterPro" id="IPR006311">
    <property type="entry name" value="TAT_signal"/>
</dbReference>
<feature type="chain" id="PRO_5040219339" evidence="2">
    <location>
        <begin position="30"/>
        <end position="306"/>
    </location>
</feature>
<name>A0A9Q2XJ09_9PSED</name>
<dbReference type="InterPro" id="IPR053135">
    <property type="entry name" value="AKR2_Oxidoreductase"/>
</dbReference>
<dbReference type="Proteomes" id="UP001106592">
    <property type="component" value="Unassembled WGS sequence"/>
</dbReference>
<dbReference type="NCBIfam" id="TIGR01409">
    <property type="entry name" value="TAT_signal_seq"/>
    <property type="match status" value="1"/>
</dbReference>
<dbReference type="RefSeq" id="WP_217974890.1">
    <property type="nucleotide sequence ID" value="NZ_JAHTBI010000026.1"/>
</dbReference>
<comment type="caution">
    <text evidence="4">The sequence shown here is derived from an EMBL/GenBank/DDBJ whole genome shotgun (WGS) entry which is preliminary data.</text>
</comment>
<accession>A0A9Q2XJ09</accession>
<reference evidence="4" key="1">
    <citation type="journal article" date="2022" name="Int. J. Syst. Evol. Microbiol.">
        <title>Pseudomonas aegrilactucae sp. nov. and Pseudomonas morbosilactucae sp. nov., pathogens causing bacterial rot of lettuce in Japan.</title>
        <authorList>
            <person name="Sawada H."/>
            <person name="Fujikawa T."/>
            <person name="Satou M."/>
        </authorList>
    </citation>
    <scope>NUCLEOTIDE SEQUENCE</scope>
    <source>
        <strain evidence="4">MAFF 301350</strain>
    </source>
</reference>
<organism evidence="4 5">
    <name type="scientific">Pseudomonas aegrilactucae</name>
    <dbReference type="NCBI Taxonomy" id="2854028"/>
    <lineage>
        <taxon>Bacteria</taxon>
        <taxon>Pseudomonadati</taxon>
        <taxon>Pseudomonadota</taxon>
        <taxon>Gammaproteobacteria</taxon>
        <taxon>Pseudomonadales</taxon>
        <taxon>Pseudomonadaceae</taxon>
        <taxon>Pseudomonas</taxon>
    </lineage>
</organism>
<dbReference type="EMBL" id="JAHTBI010000026">
    <property type="protein sequence ID" value="MBV6286991.1"/>
    <property type="molecule type" value="Genomic_DNA"/>
</dbReference>
<dbReference type="Pfam" id="PF00248">
    <property type="entry name" value="Aldo_ket_red"/>
    <property type="match status" value="1"/>
</dbReference>
<proteinExistence type="predicted"/>
<evidence type="ECO:0000256" key="2">
    <source>
        <dbReference type="SAM" id="SignalP"/>
    </source>
</evidence>
<dbReference type="InterPro" id="IPR019546">
    <property type="entry name" value="TAT_signal_bac_arc"/>
</dbReference>
<dbReference type="PANTHER" id="PTHR43312:SF1">
    <property type="entry name" value="NADP-DEPENDENT OXIDOREDUCTASE DOMAIN-CONTAINING PROTEIN"/>
    <property type="match status" value="1"/>
</dbReference>
<dbReference type="AlphaFoldDB" id="A0A9Q2XJ09"/>
<protein>
    <submittedName>
        <fullName evidence="4">Aldo/keto reductase</fullName>
    </submittedName>
</protein>
<reference evidence="4" key="2">
    <citation type="journal article" date="2023" name="Plant Pathol.">
        <title>Dismantling and reorganizing Pseudomonas marginalis sensu#lato.</title>
        <authorList>
            <person name="Sawada H."/>
            <person name="Fujikawa T."/>
            <person name="Satou M."/>
        </authorList>
    </citation>
    <scope>NUCLEOTIDE SEQUENCE</scope>
    <source>
        <strain evidence="4">MAFF 301350</strain>
    </source>
</reference>
<feature type="domain" description="NADP-dependent oxidoreductase" evidence="3">
    <location>
        <begin position="50"/>
        <end position="290"/>
    </location>
</feature>